<evidence type="ECO:0000313" key="2">
    <source>
        <dbReference type="EMBL" id="MEB8514960.1"/>
    </source>
</evidence>
<comment type="caution">
    <text evidence="2">The sequence shown here is derived from an EMBL/GenBank/DDBJ whole genome shotgun (WGS) entry which is preliminary data.</text>
</comment>
<reference evidence="2 3" key="1">
    <citation type="submission" date="2022-11" db="EMBL/GenBank/DDBJ databases">
        <title>Comparative genomics analysis of Acidithiobacillus ferriphilus.</title>
        <authorList>
            <person name="Ma L."/>
        </authorList>
    </citation>
    <scope>NUCLEOTIDE SEQUENCE [LARGE SCALE GENOMIC DNA]</scope>
    <source>
        <strain evidence="2 3">DY15</strain>
    </source>
</reference>
<dbReference type="Proteomes" id="UP001308776">
    <property type="component" value="Unassembled WGS sequence"/>
</dbReference>
<sequence length="108" mass="11773">MNDSTEKLQTLVKRVLTDTPQTAQEIADKTGGSVMMVRLAMAALEKQGYAISMGARPIRYCAAKMPAKLGQREEYRGEPMPYLRPGSYSPPAQPRVTLVGAGLEEETA</sequence>
<dbReference type="RefSeq" id="WP_155735239.1">
    <property type="nucleotide sequence ID" value="NZ_JAQGFK010000058.1"/>
</dbReference>
<feature type="region of interest" description="Disordered" evidence="1">
    <location>
        <begin position="77"/>
        <end position="108"/>
    </location>
</feature>
<evidence type="ECO:0000256" key="1">
    <source>
        <dbReference type="SAM" id="MobiDB-lite"/>
    </source>
</evidence>
<evidence type="ECO:0000313" key="3">
    <source>
        <dbReference type="Proteomes" id="UP001308776"/>
    </source>
</evidence>
<dbReference type="SUPFAM" id="SSF46785">
    <property type="entry name" value="Winged helix' DNA-binding domain"/>
    <property type="match status" value="1"/>
</dbReference>
<accession>A0ABU6FVX5</accession>
<gene>
    <name evidence="2" type="ORF">OW717_13035</name>
</gene>
<evidence type="ECO:0008006" key="4">
    <source>
        <dbReference type="Google" id="ProtNLM"/>
    </source>
</evidence>
<dbReference type="EMBL" id="JAQGFR010000250">
    <property type="protein sequence ID" value="MEB8514960.1"/>
    <property type="molecule type" value="Genomic_DNA"/>
</dbReference>
<organism evidence="2 3">
    <name type="scientific">Acidithiobacillus ferriphilus</name>
    <dbReference type="NCBI Taxonomy" id="1689834"/>
    <lineage>
        <taxon>Bacteria</taxon>
        <taxon>Pseudomonadati</taxon>
        <taxon>Pseudomonadota</taxon>
        <taxon>Acidithiobacillia</taxon>
        <taxon>Acidithiobacillales</taxon>
        <taxon>Acidithiobacillaceae</taxon>
        <taxon>Acidithiobacillus</taxon>
    </lineage>
</organism>
<name>A0ABU6FVX5_9PROT</name>
<keyword evidence="3" id="KW-1185">Reference proteome</keyword>
<protein>
    <recommendedName>
        <fullName evidence="4">Transcriptional regulator</fullName>
    </recommendedName>
</protein>
<proteinExistence type="predicted"/>
<dbReference type="InterPro" id="IPR036390">
    <property type="entry name" value="WH_DNA-bd_sf"/>
</dbReference>